<sequence length="279" mass="30566">MPSNIHELPLEMVRNRPQLVPELLKSLGVPIPDEPATLTSESYADLNPAELRCDATVLLGDPKKPQLGIVVESQRRINLDKTYSWPAYLTSLRLRRRCPVILLILCPDPATARGCATPIKLGHPEWVLTPLAMSPEDLPPITDPAQAGRLPELAVLSAPAHADGPQAPAVIQALAGAIDALPGDTGPLYYDYVLSRLSDAARKILEKTMDLKNYEWQSDFAKTHEARGEAKSILLVLDARGIDVPAEIRSRVNECTDLELLARLVRRAAVIESADELFD</sequence>
<dbReference type="EMBL" id="JBHTGP010000003">
    <property type="protein sequence ID" value="MFD0683586.1"/>
    <property type="molecule type" value="Genomic_DNA"/>
</dbReference>
<name>A0ABW2XAU0_9ACTN</name>
<protein>
    <recommendedName>
        <fullName evidence="3">DUF4365 domain-containing protein</fullName>
    </recommendedName>
</protein>
<evidence type="ECO:0000313" key="2">
    <source>
        <dbReference type="Proteomes" id="UP001597063"/>
    </source>
</evidence>
<organism evidence="1 2">
    <name type="scientific">Actinomadura fibrosa</name>
    <dbReference type="NCBI Taxonomy" id="111802"/>
    <lineage>
        <taxon>Bacteria</taxon>
        <taxon>Bacillati</taxon>
        <taxon>Actinomycetota</taxon>
        <taxon>Actinomycetes</taxon>
        <taxon>Streptosporangiales</taxon>
        <taxon>Thermomonosporaceae</taxon>
        <taxon>Actinomadura</taxon>
    </lineage>
</organism>
<gene>
    <name evidence="1" type="ORF">ACFQZM_03665</name>
</gene>
<accession>A0ABW2XAU0</accession>
<evidence type="ECO:0000313" key="1">
    <source>
        <dbReference type="EMBL" id="MFD0683586.1"/>
    </source>
</evidence>
<reference evidence="2" key="1">
    <citation type="journal article" date="2019" name="Int. J. Syst. Evol. Microbiol.">
        <title>The Global Catalogue of Microorganisms (GCM) 10K type strain sequencing project: providing services to taxonomists for standard genome sequencing and annotation.</title>
        <authorList>
            <consortium name="The Broad Institute Genomics Platform"/>
            <consortium name="The Broad Institute Genome Sequencing Center for Infectious Disease"/>
            <person name="Wu L."/>
            <person name="Ma J."/>
        </authorList>
    </citation>
    <scope>NUCLEOTIDE SEQUENCE [LARGE SCALE GENOMIC DNA]</scope>
    <source>
        <strain evidence="2">JCM 9371</strain>
    </source>
</reference>
<dbReference type="Proteomes" id="UP001597063">
    <property type="component" value="Unassembled WGS sequence"/>
</dbReference>
<proteinExistence type="predicted"/>
<dbReference type="PANTHER" id="PTHR34613:SF1">
    <property type="entry name" value="SLL6017 PROTEIN"/>
    <property type="match status" value="1"/>
</dbReference>
<dbReference type="RefSeq" id="WP_131754894.1">
    <property type="nucleotide sequence ID" value="NZ_CAACUY010000001.1"/>
</dbReference>
<dbReference type="PANTHER" id="PTHR34613">
    <property type="entry name" value="SLL0800 PROTEIN"/>
    <property type="match status" value="1"/>
</dbReference>
<keyword evidence="2" id="KW-1185">Reference proteome</keyword>
<evidence type="ECO:0008006" key="3">
    <source>
        <dbReference type="Google" id="ProtNLM"/>
    </source>
</evidence>
<comment type="caution">
    <text evidence="1">The sequence shown here is derived from an EMBL/GenBank/DDBJ whole genome shotgun (WGS) entry which is preliminary data.</text>
</comment>